<feature type="region of interest" description="Disordered" evidence="1">
    <location>
        <begin position="392"/>
        <end position="430"/>
    </location>
</feature>
<feature type="region of interest" description="Disordered" evidence="1">
    <location>
        <begin position="249"/>
        <end position="332"/>
    </location>
</feature>
<feature type="compositionally biased region" description="Basic and acidic residues" evidence="1">
    <location>
        <begin position="272"/>
        <end position="291"/>
    </location>
</feature>
<evidence type="ECO:0000313" key="2">
    <source>
        <dbReference type="EMBL" id="MPL84620.1"/>
    </source>
</evidence>
<organism evidence="2">
    <name type="scientific">bioreactor metagenome</name>
    <dbReference type="NCBI Taxonomy" id="1076179"/>
    <lineage>
        <taxon>unclassified sequences</taxon>
        <taxon>metagenomes</taxon>
        <taxon>ecological metagenomes</taxon>
    </lineage>
</organism>
<dbReference type="AlphaFoldDB" id="A0A644UZW5"/>
<gene>
    <name evidence="2" type="ORF">SDC9_30585</name>
</gene>
<feature type="region of interest" description="Disordered" evidence="1">
    <location>
        <begin position="1"/>
        <end position="39"/>
    </location>
</feature>
<name>A0A644UZW5_9ZZZZ</name>
<feature type="compositionally biased region" description="Basic and acidic residues" evidence="1">
    <location>
        <begin position="312"/>
        <end position="326"/>
    </location>
</feature>
<comment type="caution">
    <text evidence="2">The sequence shown here is derived from an EMBL/GenBank/DDBJ whole genome shotgun (WGS) entry which is preliminary data.</text>
</comment>
<feature type="region of interest" description="Disordered" evidence="1">
    <location>
        <begin position="453"/>
        <end position="495"/>
    </location>
</feature>
<accession>A0A644UZW5</accession>
<reference evidence="2" key="1">
    <citation type="submission" date="2019-08" db="EMBL/GenBank/DDBJ databases">
        <authorList>
            <person name="Kucharzyk K."/>
            <person name="Murdoch R.W."/>
            <person name="Higgins S."/>
            <person name="Loffler F."/>
        </authorList>
    </citation>
    <scope>NUCLEOTIDE SEQUENCE</scope>
</reference>
<feature type="compositionally biased region" description="Basic and acidic residues" evidence="1">
    <location>
        <begin position="145"/>
        <end position="155"/>
    </location>
</feature>
<feature type="compositionally biased region" description="Basic and acidic residues" evidence="1">
    <location>
        <begin position="249"/>
        <end position="264"/>
    </location>
</feature>
<evidence type="ECO:0000256" key="1">
    <source>
        <dbReference type="SAM" id="MobiDB-lite"/>
    </source>
</evidence>
<feature type="compositionally biased region" description="Basic and acidic residues" evidence="1">
    <location>
        <begin position="409"/>
        <end position="420"/>
    </location>
</feature>
<feature type="region of interest" description="Disordered" evidence="1">
    <location>
        <begin position="140"/>
        <end position="166"/>
    </location>
</feature>
<proteinExistence type="predicted"/>
<dbReference type="EMBL" id="VSSQ01000192">
    <property type="protein sequence ID" value="MPL84620.1"/>
    <property type="molecule type" value="Genomic_DNA"/>
</dbReference>
<sequence>MPQVRQSGPGAGHGNARPGRGRAQLPAVQDGRGRSAAGRGLVPVADRLALRGLHEAQIARRHGMGQPRLHIDLMRGPRDLGRVFQMHALRRPGDTVKAARFGRMAHRAAAEHDIGHLLEARRLREARLDRAQGRFRVVPLAGAGEAREPDADQKQHHGHPPGPPRRALVRVMGVEEVPDRHPHQEHQRGDQPVVLAREGQRVMVRQHQEHHRQRQVVVVRRALLGDLAVFRVRRAAGLQIGHHDALVRHDDQEHVRGHDRRGEGAKVQQRRAAREHLRIAPGHRHQDDVKQHHQRGAVLAEPRLAQQVIEDPADRQRPRRDRDRAPGRQVHHPRVDQVELRLRPVEQHQHGKARHPGHVAFPFEPGQLVGHPLGRHHVFLDVVEATAMHLPGGPGHPLRRARFGPQAKVQRDEVEGRPDPGDGGDDMQPAHRELRPLEQEGIVEHHVPVFFFRQHRPAPPPTQASAGLSPPPSDARPGIGHRRRKIRQMSDQLPR</sequence>
<protein>
    <submittedName>
        <fullName evidence="2">Uncharacterized protein</fullName>
    </submittedName>
</protein>